<reference evidence="2 3" key="1">
    <citation type="submission" date="2023-09" db="EMBL/GenBank/DDBJ databases">
        <title>Genomes of two closely related lineages of the louse Polyplax serrata with different host specificities.</title>
        <authorList>
            <person name="Martinu J."/>
            <person name="Tarabai H."/>
            <person name="Stefka J."/>
            <person name="Hypsa V."/>
        </authorList>
    </citation>
    <scope>NUCLEOTIDE SEQUENCE [LARGE SCALE GENOMIC DNA]</scope>
    <source>
        <strain evidence="2">98ZLc_SE</strain>
    </source>
</reference>
<comment type="caution">
    <text evidence="2">The sequence shown here is derived from an EMBL/GenBank/DDBJ whole genome shotgun (WGS) entry which is preliminary data.</text>
</comment>
<proteinExistence type="predicted"/>
<feature type="compositionally biased region" description="Basic and acidic residues" evidence="1">
    <location>
        <begin position="271"/>
        <end position="292"/>
    </location>
</feature>
<feature type="compositionally biased region" description="Basic and acidic residues" evidence="1">
    <location>
        <begin position="211"/>
        <end position="225"/>
    </location>
</feature>
<dbReference type="EMBL" id="JAWJWF010000005">
    <property type="protein sequence ID" value="KAK6632122.1"/>
    <property type="molecule type" value="Genomic_DNA"/>
</dbReference>
<dbReference type="Proteomes" id="UP001359485">
    <property type="component" value="Unassembled WGS sequence"/>
</dbReference>
<feature type="compositionally biased region" description="Basic and acidic residues" evidence="1">
    <location>
        <begin position="1"/>
        <end position="10"/>
    </location>
</feature>
<sequence length="365" mass="41095">MIAHEKEENTKMSFSASSNKPDFVNLKSIFGEKSTTPRRGSFSKLPKRRAPLPPTKGNDGKTAGAPAKFREVTPCGYSQITARLMRGDTVTSVEDDMPKLQIVEDEKGTKQTESVEKDFDLNTQLKELETIAKCYNNLKIKLEKSTNPFDDDDDYDESKNPFYEAEEEKDVDERTPCLLKGSQVEVSERGQVNGKHSVDTSSNEISNVKRHPSEIIPHSDNEQERVELRKPGCTASRIPKRTLSVNAAESEKAEFQRNGDVRHSIGPGAKSGKDRLSRTSSDGNRDPLETFKKPWTRVSAKFKREPLFTGNKGPGRGNNRPAYRKSPSKIQVGVSHKKIVCAVLLIAYRKSEKLYTCEYFLRLRH</sequence>
<feature type="region of interest" description="Disordered" evidence="1">
    <location>
        <begin position="28"/>
        <end position="69"/>
    </location>
</feature>
<evidence type="ECO:0000313" key="2">
    <source>
        <dbReference type="EMBL" id="KAK6632122.1"/>
    </source>
</evidence>
<keyword evidence="3" id="KW-1185">Reference proteome</keyword>
<accession>A0ABR1AZW1</accession>
<feature type="region of interest" description="Disordered" evidence="1">
    <location>
        <begin position="248"/>
        <end position="292"/>
    </location>
</feature>
<evidence type="ECO:0000256" key="1">
    <source>
        <dbReference type="SAM" id="MobiDB-lite"/>
    </source>
</evidence>
<feature type="region of interest" description="Disordered" evidence="1">
    <location>
        <begin position="306"/>
        <end position="329"/>
    </location>
</feature>
<feature type="compositionally biased region" description="Polar residues" evidence="1">
    <location>
        <begin position="11"/>
        <end position="20"/>
    </location>
</feature>
<name>A0ABR1AZW1_POLSC</name>
<protein>
    <submittedName>
        <fullName evidence="2">Uncharacterized protein</fullName>
    </submittedName>
</protein>
<gene>
    <name evidence="2" type="ORF">RUM44_007152</name>
</gene>
<feature type="region of interest" description="Disordered" evidence="1">
    <location>
        <begin position="1"/>
        <end position="20"/>
    </location>
</feature>
<organism evidence="2 3">
    <name type="scientific">Polyplax serrata</name>
    <name type="common">Common mouse louse</name>
    <dbReference type="NCBI Taxonomy" id="468196"/>
    <lineage>
        <taxon>Eukaryota</taxon>
        <taxon>Metazoa</taxon>
        <taxon>Ecdysozoa</taxon>
        <taxon>Arthropoda</taxon>
        <taxon>Hexapoda</taxon>
        <taxon>Insecta</taxon>
        <taxon>Pterygota</taxon>
        <taxon>Neoptera</taxon>
        <taxon>Paraneoptera</taxon>
        <taxon>Psocodea</taxon>
        <taxon>Troctomorpha</taxon>
        <taxon>Phthiraptera</taxon>
        <taxon>Anoplura</taxon>
        <taxon>Polyplacidae</taxon>
        <taxon>Polyplax</taxon>
    </lineage>
</organism>
<feature type="region of interest" description="Disordered" evidence="1">
    <location>
        <begin position="186"/>
        <end position="225"/>
    </location>
</feature>
<evidence type="ECO:0000313" key="3">
    <source>
        <dbReference type="Proteomes" id="UP001359485"/>
    </source>
</evidence>
<feature type="region of interest" description="Disordered" evidence="1">
    <location>
        <begin position="145"/>
        <end position="173"/>
    </location>
</feature>
<feature type="compositionally biased region" description="Basic and acidic residues" evidence="1">
    <location>
        <begin position="249"/>
        <end position="263"/>
    </location>
</feature>